<evidence type="ECO:0000256" key="8">
    <source>
        <dbReference type="PIRNR" id="PIRNR037778"/>
    </source>
</evidence>
<feature type="transmembrane region" description="Helical" evidence="9">
    <location>
        <begin position="154"/>
        <end position="179"/>
    </location>
</feature>
<comment type="similarity">
    <text evidence="2 8">Belongs to the prokaryotic riboflavin transporter (P-RFT) (TC 2.A.87) family.</text>
</comment>
<keyword evidence="4 8" id="KW-1003">Cell membrane</keyword>
<dbReference type="GO" id="GO:0005886">
    <property type="term" value="C:plasma membrane"/>
    <property type="evidence" value="ECO:0007669"/>
    <property type="project" value="UniProtKB-SubCell"/>
</dbReference>
<evidence type="ECO:0000256" key="5">
    <source>
        <dbReference type="ARBA" id="ARBA00022692"/>
    </source>
</evidence>
<evidence type="ECO:0000256" key="6">
    <source>
        <dbReference type="ARBA" id="ARBA00022989"/>
    </source>
</evidence>
<proteinExistence type="inferred from homology"/>
<dbReference type="InterPro" id="IPR025720">
    <property type="entry name" value="RibU"/>
</dbReference>
<feature type="transmembrane region" description="Helical" evidence="9">
    <location>
        <begin position="6"/>
        <end position="23"/>
    </location>
</feature>
<dbReference type="Proteomes" id="UP001157946">
    <property type="component" value="Unassembled WGS sequence"/>
</dbReference>
<evidence type="ECO:0000256" key="4">
    <source>
        <dbReference type="ARBA" id="ARBA00022475"/>
    </source>
</evidence>
<dbReference type="GO" id="GO:0032217">
    <property type="term" value="F:riboflavin transmembrane transporter activity"/>
    <property type="evidence" value="ECO:0007669"/>
    <property type="project" value="UniProtKB-UniRule"/>
</dbReference>
<organism evidence="10 11">
    <name type="scientific">Laceyella tengchongensis</name>
    <dbReference type="NCBI Taxonomy" id="574699"/>
    <lineage>
        <taxon>Bacteria</taxon>
        <taxon>Bacillati</taxon>
        <taxon>Bacillota</taxon>
        <taxon>Bacilli</taxon>
        <taxon>Bacillales</taxon>
        <taxon>Thermoactinomycetaceae</taxon>
        <taxon>Laceyella</taxon>
    </lineage>
</organism>
<evidence type="ECO:0000256" key="1">
    <source>
        <dbReference type="ARBA" id="ARBA00004651"/>
    </source>
</evidence>
<evidence type="ECO:0000256" key="2">
    <source>
        <dbReference type="ARBA" id="ARBA00005540"/>
    </source>
</evidence>
<dbReference type="RefSeq" id="WP_284724460.1">
    <property type="nucleotide sequence ID" value="NZ_FXTU01000005.1"/>
</dbReference>
<dbReference type="PANTHER" id="PTHR38438">
    <property type="entry name" value="RIBOFLAVIN TRANSPORTER RIBU"/>
    <property type="match status" value="1"/>
</dbReference>
<dbReference type="InterPro" id="IPR024529">
    <property type="entry name" value="ECF_trnsprt_substrate-spec"/>
</dbReference>
<evidence type="ECO:0000313" key="11">
    <source>
        <dbReference type="Proteomes" id="UP001157946"/>
    </source>
</evidence>
<dbReference type="PANTHER" id="PTHR38438:SF1">
    <property type="entry name" value="RIBOFLAVIN TRANSPORTER RIBU"/>
    <property type="match status" value="1"/>
</dbReference>
<keyword evidence="5 9" id="KW-0812">Transmembrane</keyword>
<sequence length="195" mass="21449">MQRSQALTKMIFLSLMAGIAFILQKLEFPLPGFPTFLKIDFSEVPALIAGLLYGPLAGVLVEFFKNFLHFLFSGSETGIIPVGQLSNFLAGSVFVAVTSIIARKVGELKGLIYGLATATVISAVVMTSANWYVFFPLYSKLIHWTVSGSQKFALIMFGIAPFNLLKGVLVTAIFIPLYLKLQPHLKRRLSFRTAP</sequence>
<protein>
    <recommendedName>
        <fullName evidence="8">Riboflavin transporter</fullName>
    </recommendedName>
</protein>
<evidence type="ECO:0000256" key="7">
    <source>
        <dbReference type="ARBA" id="ARBA00023136"/>
    </source>
</evidence>
<dbReference type="EMBL" id="FXTU01000005">
    <property type="protein sequence ID" value="SMP26062.1"/>
    <property type="molecule type" value="Genomic_DNA"/>
</dbReference>
<feature type="transmembrane region" description="Helical" evidence="9">
    <location>
        <begin position="111"/>
        <end position="134"/>
    </location>
</feature>
<keyword evidence="11" id="KW-1185">Reference proteome</keyword>
<dbReference type="Gene3D" id="1.10.1760.20">
    <property type="match status" value="1"/>
</dbReference>
<dbReference type="PIRSF" id="PIRSF037778">
    <property type="entry name" value="UCP037778_transp_RibU"/>
    <property type="match status" value="1"/>
</dbReference>
<evidence type="ECO:0000313" key="10">
    <source>
        <dbReference type="EMBL" id="SMP26062.1"/>
    </source>
</evidence>
<reference evidence="10" key="1">
    <citation type="submission" date="2017-05" db="EMBL/GenBank/DDBJ databases">
        <authorList>
            <person name="Varghese N."/>
            <person name="Submissions S."/>
        </authorList>
    </citation>
    <scope>NUCLEOTIDE SEQUENCE</scope>
    <source>
        <strain evidence="10">DSM 45262</strain>
    </source>
</reference>
<evidence type="ECO:0000256" key="9">
    <source>
        <dbReference type="SAM" id="Phobius"/>
    </source>
</evidence>
<keyword evidence="3 8" id="KW-0813">Transport</keyword>
<gene>
    <name evidence="10" type="ORF">SAMN06265361_105121</name>
</gene>
<dbReference type="AlphaFoldDB" id="A0AA46AGD2"/>
<name>A0AA46AGD2_9BACL</name>
<comment type="function">
    <text evidence="8">Probably a riboflavin-binding protein that interacts with the energy-coupling factor (ECF) ABC-transporter complex.</text>
</comment>
<accession>A0AA46AGD2</accession>
<evidence type="ECO:0000256" key="3">
    <source>
        <dbReference type="ARBA" id="ARBA00022448"/>
    </source>
</evidence>
<dbReference type="Pfam" id="PF12822">
    <property type="entry name" value="ECF_trnsprt"/>
    <property type="match status" value="1"/>
</dbReference>
<keyword evidence="6 9" id="KW-1133">Transmembrane helix</keyword>
<keyword evidence="7 8" id="KW-0472">Membrane</keyword>
<feature type="transmembrane region" description="Helical" evidence="9">
    <location>
        <begin position="84"/>
        <end position="102"/>
    </location>
</feature>
<feature type="transmembrane region" description="Helical" evidence="9">
    <location>
        <begin position="44"/>
        <end position="64"/>
    </location>
</feature>
<comment type="caution">
    <text evidence="10">The sequence shown here is derived from an EMBL/GenBank/DDBJ whole genome shotgun (WGS) entry which is preliminary data.</text>
</comment>
<comment type="subcellular location">
    <subcellularLocation>
        <location evidence="1">Cell membrane</location>
        <topology evidence="1">Multi-pass membrane protein</topology>
    </subcellularLocation>
</comment>